<dbReference type="Proteomes" id="UP000218811">
    <property type="component" value="Unassembled WGS sequence"/>
</dbReference>
<proteinExistence type="inferred from homology"/>
<dbReference type="OMA" id="YAKIFLH"/>
<feature type="transmembrane region" description="Helical" evidence="5">
    <location>
        <begin position="149"/>
        <end position="171"/>
    </location>
</feature>
<comment type="similarity">
    <text evidence="5">Belongs to the class VI-like SAM-binding methyltransferase superfamily. Isoprenylcysteine carboxyl methyltransferase family.</text>
</comment>
<dbReference type="EMBL" id="KB467931">
    <property type="protein sequence ID" value="PCH37534.1"/>
    <property type="molecule type" value="Genomic_DNA"/>
</dbReference>
<reference evidence="6 7" key="1">
    <citation type="journal article" date="2012" name="Science">
        <title>The Paleozoic origin of enzymatic lignin decomposition reconstructed from 31 fungal genomes.</title>
        <authorList>
            <person name="Floudas D."/>
            <person name="Binder M."/>
            <person name="Riley R."/>
            <person name="Barry K."/>
            <person name="Blanchette R.A."/>
            <person name="Henrissat B."/>
            <person name="Martinez A.T."/>
            <person name="Otillar R."/>
            <person name="Spatafora J.W."/>
            <person name="Yadav J.S."/>
            <person name="Aerts A."/>
            <person name="Benoit I."/>
            <person name="Boyd A."/>
            <person name="Carlson A."/>
            <person name="Copeland A."/>
            <person name="Coutinho P.M."/>
            <person name="de Vries R.P."/>
            <person name="Ferreira P."/>
            <person name="Findley K."/>
            <person name="Foster B."/>
            <person name="Gaskell J."/>
            <person name="Glotzer D."/>
            <person name="Gorecki P."/>
            <person name="Heitman J."/>
            <person name="Hesse C."/>
            <person name="Hori C."/>
            <person name="Igarashi K."/>
            <person name="Jurgens J.A."/>
            <person name="Kallen N."/>
            <person name="Kersten P."/>
            <person name="Kohler A."/>
            <person name="Kuees U."/>
            <person name="Kumar T.K.A."/>
            <person name="Kuo A."/>
            <person name="LaButti K."/>
            <person name="Larrondo L.F."/>
            <person name="Lindquist E."/>
            <person name="Ling A."/>
            <person name="Lombard V."/>
            <person name="Lucas S."/>
            <person name="Lundell T."/>
            <person name="Martin R."/>
            <person name="McLaughlin D.J."/>
            <person name="Morgenstern I."/>
            <person name="Morin E."/>
            <person name="Murat C."/>
            <person name="Nagy L.G."/>
            <person name="Nolan M."/>
            <person name="Ohm R.A."/>
            <person name="Patyshakuliyeva A."/>
            <person name="Rokas A."/>
            <person name="Ruiz-Duenas F.J."/>
            <person name="Sabat G."/>
            <person name="Salamov A."/>
            <person name="Samejima M."/>
            <person name="Schmutz J."/>
            <person name="Slot J.C."/>
            <person name="St John F."/>
            <person name="Stenlid J."/>
            <person name="Sun H."/>
            <person name="Sun S."/>
            <person name="Syed K."/>
            <person name="Tsang A."/>
            <person name="Wiebenga A."/>
            <person name="Young D."/>
            <person name="Pisabarro A."/>
            <person name="Eastwood D.C."/>
            <person name="Martin F."/>
            <person name="Cullen D."/>
            <person name="Grigoriev I.V."/>
            <person name="Hibbett D.S."/>
        </authorList>
    </citation>
    <scope>NUCLEOTIDE SEQUENCE [LARGE SCALE GENOMIC DNA]</scope>
    <source>
        <strain evidence="6 7">MD-104</strain>
    </source>
</reference>
<organism evidence="6 7">
    <name type="scientific">Wolfiporia cocos (strain MD-104)</name>
    <name type="common">Brown rot fungus</name>
    <dbReference type="NCBI Taxonomy" id="742152"/>
    <lineage>
        <taxon>Eukaryota</taxon>
        <taxon>Fungi</taxon>
        <taxon>Dikarya</taxon>
        <taxon>Basidiomycota</taxon>
        <taxon>Agaricomycotina</taxon>
        <taxon>Agaricomycetes</taxon>
        <taxon>Polyporales</taxon>
        <taxon>Phaeolaceae</taxon>
        <taxon>Wolfiporia</taxon>
    </lineage>
</organism>
<dbReference type="GO" id="GO:0004671">
    <property type="term" value="F:protein C-terminal S-isoprenylcysteine carboxyl O-methyltransferase activity"/>
    <property type="evidence" value="ECO:0007669"/>
    <property type="project" value="UniProtKB-EC"/>
</dbReference>
<keyword evidence="5" id="KW-0489">Methyltransferase</keyword>
<dbReference type="Gene3D" id="1.20.120.1630">
    <property type="match status" value="1"/>
</dbReference>
<dbReference type="Pfam" id="PF04140">
    <property type="entry name" value="ICMT"/>
    <property type="match status" value="1"/>
</dbReference>
<dbReference type="GO" id="GO:0032259">
    <property type="term" value="P:methylation"/>
    <property type="evidence" value="ECO:0007669"/>
    <property type="project" value="UniProtKB-KW"/>
</dbReference>
<feature type="transmembrane region" description="Helical" evidence="5">
    <location>
        <begin position="94"/>
        <end position="115"/>
    </location>
</feature>
<keyword evidence="5" id="KW-0949">S-adenosyl-L-methionine</keyword>
<dbReference type="AlphaFoldDB" id="A0A2H3JLL7"/>
<evidence type="ECO:0000256" key="3">
    <source>
        <dbReference type="ARBA" id="ARBA00022989"/>
    </source>
</evidence>
<dbReference type="PANTHER" id="PTHR12714:SF9">
    <property type="entry name" value="PROTEIN-S-ISOPRENYLCYSTEINE O-METHYLTRANSFERASE"/>
    <property type="match status" value="1"/>
</dbReference>
<keyword evidence="7" id="KW-1185">Reference proteome</keyword>
<dbReference type="GO" id="GO:0005789">
    <property type="term" value="C:endoplasmic reticulum membrane"/>
    <property type="evidence" value="ECO:0007669"/>
    <property type="project" value="UniProtKB-SubCell"/>
</dbReference>
<comment type="catalytic activity">
    <reaction evidence="5">
        <text>[protein]-C-terminal S-[(2E,6E)-farnesyl]-L-cysteine + S-adenosyl-L-methionine = [protein]-C-terminal S-[(2E,6E)-farnesyl]-L-cysteine methyl ester + S-adenosyl-L-homocysteine</text>
        <dbReference type="Rhea" id="RHEA:21672"/>
        <dbReference type="Rhea" id="RHEA-COMP:12125"/>
        <dbReference type="Rhea" id="RHEA-COMP:12126"/>
        <dbReference type="ChEBI" id="CHEBI:57856"/>
        <dbReference type="ChEBI" id="CHEBI:59789"/>
        <dbReference type="ChEBI" id="CHEBI:90510"/>
        <dbReference type="ChEBI" id="CHEBI:90511"/>
        <dbReference type="EC" id="2.1.1.100"/>
    </reaction>
</comment>
<evidence type="ECO:0000313" key="6">
    <source>
        <dbReference type="EMBL" id="PCH37534.1"/>
    </source>
</evidence>
<evidence type="ECO:0000256" key="5">
    <source>
        <dbReference type="RuleBase" id="RU362022"/>
    </source>
</evidence>
<dbReference type="EC" id="2.1.1.100" evidence="5"/>
<dbReference type="InterPro" id="IPR007269">
    <property type="entry name" value="ICMT_MeTrfase"/>
</dbReference>
<dbReference type="OrthoDB" id="422086at2759"/>
<keyword evidence="5" id="KW-0256">Endoplasmic reticulum</keyword>
<comment type="caution">
    <text evidence="5">Lacks conserved residue(s) required for the propagation of feature annotation.</text>
</comment>
<feature type="transmembrane region" description="Helical" evidence="5">
    <location>
        <begin position="183"/>
        <end position="201"/>
    </location>
</feature>
<sequence length="234" mass="26149">MQPILLKAPLLLAGAFGVHIGLTDPNPSVPRTDMQRFGVSDIASQTQKWQTLLTRVSCCEILAILAALQIKGMPDWLAHYLIPRGTVVVDHLHITPIFITGILLQVLGAAFRIACYRTLGRHFTYVLSMREDHKLVTAGPYSIVRHPSYTALIMQYIGTLMVHLGEGSWLIEGGILDSVVGRIAMGAWVADAIALWIMMISRTDREDRTLKEKFGAQWVQWSKQTPYRLVPGIY</sequence>
<accession>A0A2H3JLL7</accession>
<dbReference type="STRING" id="742152.A0A2H3JLL7"/>
<keyword evidence="2 5" id="KW-0812">Transmembrane</keyword>
<evidence type="ECO:0000256" key="1">
    <source>
        <dbReference type="ARBA" id="ARBA00004141"/>
    </source>
</evidence>
<evidence type="ECO:0000256" key="2">
    <source>
        <dbReference type="ARBA" id="ARBA00022692"/>
    </source>
</evidence>
<evidence type="ECO:0000256" key="4">
    <source>
        <dbReference type="ARBA" id="ARBA00023136"/>
    </source>
</evidence>
<comment type="subcellular location">
    <subcellularLocation>
        <location evidence="5">Endoplasmic reticulum membrane</location>
        <topology evidence="5">Multi-pass membrane protein</topology>
    </subcellularLocation>
    <subcellularLocation>
        <location evidence="1">Membrane</location>
        <topology evidence="1">Multi-pass membrane protein</topology>
    </subcellularLocation>
</comment>
<protein>
    <recommendedName>
        <fullName evidence="5">Protein-S-isoprenylcysteine O-methyltransferase</fullName>
        <ecNumber evidence="5">2.1.1.100</ecNumber>
    </recommendedName>
</protein>
<keyword evidence="3 5" id="KW-1133">Transmembrane helix</keyword>
<dbReference type="PANTHER" id="PTHR12714">
    <property type="entry name" value="PROTEIN-S ISOPRENYLCYSTEINE O-METHYLTRANSFERASE"/>
    <property type="match status" value="1"/>
</dbReference>
<evidence type="ECO:0000313" key="7">
    <source>
        <dbReference type="Proteomes" id="UP000218811"/>
    </source>
</evidence>
<keyword evidence="5" id="KW-0808">Transferase</keyword>
<keyword evidence="4 5" id="KW-0472">Membrane</keyword>
<name>A0A2H3JLL7_WOLCO</name>
<gene>
    <name evidence="6" type="ORF">WOLCODRAFT_110050</name>
</gene>